<keyword evidence="2" id="KW-1185">Reference proteome</keyword>
<reference evidence="1 2" key="1">
    <citation type="journal article" date="2016" name="Int. J. Syst. Evol. Microbiol.">
        <title>Pseudaminobacter manganicus sp. nov., isolated from sludge of a manganese mine.</title>
        <authorList>
            <person name="Li J."/>
            <person name="Huang J."/>
            <person name="Liao S."/>
            <person name="Wang G."/>
        </authorList>
    </citation>
    <scope>NUCLEOTIDE SEQUENCE [LARGE SCALE GENOMIC DNA]</scope>
    <source>
        <strain evidence="1 2">JH-7</strain>
    </source>
</reference>
<evidence type="ECO:0000313" key="2">
    <source>
        <dbReference type="Proteomes" id="UP000191905"/>
    </source>
</evidence>
<protein>
    <submittedName>
        <fullName evidence="1">Uncharacterized protein</fullName>
    </submittedName>
</protein>
<gene>
    <name evidence="1" type="ORF">BFN67_18005</name>
</gene>
<evidence type="ECO:0000313" key="1">
    <source>
        <dbReference type="EMBL" id="OQM75484.1"/>
    </source>
</evidence>
<proteinExistence type="predicted"/>
<dbReference type="EMBL" id="MDET01000015">
    <property type="protein sequence ID" value="OQM75484.1"/>
    <property type="molecule type" value="Genomic_DNA"/>
</dbReference>
<comment type="caution">
    <text evidence="1">The sequence shown here is derived from an EMBL/GenBank/DDBJ whole genome shotgun (WGS) entry which is preliminary data.</text>
</comment>
<dbReference type="AlphaFoldDB" id="A0A1V8RQT5"/>
<accession>A0A1V8RQT5</accession>
<sequence>MPADSVESAGFAYLKAKIYLSISNVARRSASVKAGAGRIDGSRLGGCPMSKQRVQTQALAFGHADHSPRRVVGFLTGEVNRRILADKAAADEVTLIADGPASSVVLADEKMVQRLGRLFRCGACHGR</sequence>
<organism evidence="1 2">
    <name type="scientific">Manganibacter manganicus</name>
    <dbReference type="NCBI Taxonomy" id="1873176"/>
    <lineage>
        <taxon>Bacteria</taxon>
        <taxon>Pseudomonadati</taxon>
        <taxon>Pseudomonadota</taxon>
        <taxon>Alphaproteobacteria</taxon>
        <taxon>Hyphomicrobiales</taxon>
        <taxon>Phyllobacteriaceae</taxon>
        <taxon>Manganibacter</taxon>
    </lineage>
</organism>
<name>A0A1V8RQT5_9HYPH</name>
<dbReference type="Proteomes" id="UP000191905">
    <property type="component" value="Unassembled WGS sequence"/>
</dbReference>